<organism evidence="4 5">
    <name type="scientific">Photobacterium halotolerans</name>
    <dbReference type="NCBI Taxonomy" id="265726"/>
    <lineage>
        <taxon>Bacteria</taxon>
        <taxon>Pseudomonadati</taxon>
        <taxon>Pseudomonadota</taxon>
        <taxon>Gammaproteobacteria</taxon>
        <taxon>Vibrionales</taxon>
        <taxon>Vibrionaceae</taxon>
        <taxon>Photobacterium</taxon>
    </lineage>
</organism>
<evidence type="ECO:0000256" key="3">
    <source>
        <dbReference type="SAM" id="SignalP"/>
    </source>
</evidence>
<accession>A0A7X4Y156</accession>
<dbReference type="AlphaFoldDB" id="A0A7X4Y156"/>
<feature type="transmembrane region" description="Helical" evidence="2">
    <location>
        <begin position="437"/>
        <end position="457"/>
    </location>
</feature>
<proteinExistence type="predicted"/>
<dbReference type="RefSeq" id="WP_161442726.1">
    <property type="nucleotide sequence ID" value="NZ_WXWU01000143.1"/>
</dbReference>
<evidence type="ECO:0000256" key="1">
    <source>
        <dbReference type="SAM" id="MobiDB-lite"/>
    </source>
</evidence>
<feature type="region of interest" description="Disordered" evidence="1">
    <location>
        <begin position="550"/>
        <end position="572"/>
    </location>
</feature>
<keyword evidence="2" id="KW-0812">Transmembrane</keyword>
<evidence type="ECO:0000313" key="4">
    <source>
        <dbReference type="EMBL" id="NAW64148.1"/>
    </source>
</evidence>
<feature type="signal peptide" evidence="3">
    <location>
        <begin position="1"/>
        <end position="35"/>
    </location>
</feature>
<dbReference type="EMBL" id="WXWW01000046">
    <property type="protein sequence ID" value="NAW64148.1"/>
    <property type="molecule type" value="Genomic_DNA"/>
</dbReference>
<dbReference type="PANTHER" id="PTHR40940">
    <property type="entry name" value="PROTEIN BATD-RELATED"/>
    <property type="match status" value="1"/>
</dbReference>
<dbReference type="Proteomes" id="UP000465712">
    <property type="component" value="Unassembled WGS sequence"/>
</dbReference>
<protein>
    <submittedName>
        <fullName evidence="4">Protein BatD</fullName>
    </submittedName>
</protein>
<evidence type="ECO:0000256" key="2">
    <source>
        <dbReference type="SAM" id="Phobius"/>
    </source>
</evidence>
<feature type="compositionally biased region" description="Polar residues" evidence="1">
    <location>
        <begin position="408"/>
        <end position="428"/>
    </location>
</feature>
<keyword evidence="2" id="KW-0472">Membrane</keyword>
<feature type="region of interest" description="Disordered" evidence="1">
    <location>
        <begin position="393"/>
        <end position="428"/>
    </location>
</feature>
<dbReference type="InterPro" id="IPR025738">
    <property type="entry name" value="BatD"/>
</dbReference>
<reference evidence="4 5" key="1">
    <citation type="submission" date="2017-05" db="EMBL/GenBank/DDBJ databases">
        <title>High clonality and local adaptation shapes Vibrionaceae linages within an endangered oasis.</title>
        <authorList>
            <person name="Vazquez-Rosas-Landa M."/>
        </authorList>
    </citation>
    <scope>NUCLEOTIDE SEQUENCE [LARGE SCALE GENOMIC DNA]</scope>
    <source>
        <strain evidence="4 5">P46_P4S1P180</strain>
    </source>
</reference>
<keyword evidence="3" id="KW-0732">Signal</keyword>
<evidence type="ECO:0000313" key="5">
    <source>
        <dbReference type="Proteomes" id="UP000465712"/>
    </source>
</evidence>
<keyword evidence="2" id="KW-1133">Transmembrane helix</keyword>
<dbReference type="Pfam" id="PF13584">
    <property type="entry name" value="BatD"/>
    <property type="match status" value="1"/>
</dbReference>
<dbReference type="PANTHER" id="PTHR40940:SF1">
    <property type="entry name" value="PROTEIN BATD"/>
    <property type="match status" value="1"/>
</dbReference>
<sequence>MHSKYVTFLSAFYRTKLWLSAVLLIGSLLSYPAYAAQVVATVSSNQVGVNEIFELTVSIDDNVSASALDLSPLNNDFIVGTTSTRSMNRFINGSVSRQTQWQVSLAAKAKGDFTIPAFRIGASASDPIQIKVDDHPDAGASTTDLAIEVSGRMDKNRLYVGESQIYMVQIKLGEHMEKASLIAPQGEGLEVVQVGDDHQADTVLNGRRYTIINRKYRVTATKPGDITLQGAKLTGTAFKSDSSRRFGMRIPVNIQAEPMPLTVLAEPDDYKGLWLPTADLQLEQTWNKDEANIKVGEPVSRTLTLKMKGTPQSNLPDLSLTYPDSVRVYSEKPVYKQESDYSVMTLKQVIIPRQSGTITLPALTVNWWNTEKGEKVISQVEGKVLQVQPDATASIPGATRSSDEHSDGASQTGGSHLPDTNENPEAVNQQAQGVSAWWPWLTLLVTLLWLVTLMMWWRSRKQSPLATEPVSSASDNSSITDKLIAAVTACQPMQVQTYYNAWDKSHLTAEHRQQLDQAVSAMMAAHYSESPQTWDKSDLLALLQRQQKSRKKAQTADGLAPLVPEIPAAERK</sequence>
<comment type="caution">
    <text evidence="4">The sequence shown here is derived from an EMBL/GenBank/DDBJ whole genome shotgun (WGS) entry which is preliminary data.</text>
</comment>
<gene>
    <name evidence="4" type="ORF">CAG72_02860</name>
</gene>
<dbReference type="OrthoDB" id="5293418at2"/>
<feature type="chain" id="PRO_5043916020" evidence="3">
    <location>
        <begin position="36"/>
        <end position="572"/>
    </location>
</feature>
<name>A0A7X4Y156_9GAMM</name>